<evidence type="ECO:0000259" key="4">
    <source>
        <dbReference type="PROSITE" id="PS01124"/>
    </source>
</evidence>
<dbReference type="Gene3D" id="3.20.80.10">
    <property type="entry name" value="Regulatory factor, effector binding domain"/>
    <property type="match status" value="1"/>
</dbReference>
<reference evidence="5 6" key="1">
    <citation type="submission" date="2018-02" db="EMBL/GenBank/DDBJ databases">
        <title>Novel Leptospira species isolated from soil and water in Japan.</title>
        <authorList>
            <person name="Nakao R."/>
            <person name="Masuzawa T."/>
        </authorList>
    </citation>
    <scope>NUCLEOTIDE SEQUENCE [LARGE SCALE GENOMIC DNA]</scope>
    <source>
        <strain evidence="5 6">YH101</strain>
    </source>
</reference>
<keyword evidence="1" id="KW-0805">Transcription regulation</keyword>
<dbReference type="InterPro" id="IPR020449">
    <property type="entry name" value="Tscrpt_reg_AraC-type_HTH"/>
</dbReference>
<dbReference type="PANTHER" id="PTHR40055">
    <property type="entry name" value="TRANSCRIPTIONAL REGULATOR YGIV-RELATED"/>
    <property type="match status" value="1"/>
</dbReference>
<dbReference type="InterPro" id="IPR011256">
    <property type="entry name" value="Reg_factor_effector_dom_sf"/>
</dbReference>
<organism evidence="5 6">
    <name type="scientific">Leptospira ryugenii</name>
    <dbReference type="NCBI Taxonomy" id="1917863"/>
    <lineage>
        <taxon>Bacteria</taxon>
        <taxon>Pseudomonadati</taxon>
        <taxon>Spirochaetota</taxon>
        <taxon>Spirochaetia</taxon>
        <taxon>Leptospirales</taxon>
        <taxon>Leptospiraceae</taxon>
        <taxon>Leptospira</taxon>
    </lineage>
</organism>
<proteinExistence type="predicted"/>
<dbReference type="InterPro" id="IPR018060">
    <property type="entry name" value="HTH_AraC"/>
</dbReference>
<keyword evidence="6" id="KW-1185">Reference proteome</keyword>
<dbReference type="PROSITE" id="PS00041">
    <property type="entry name" value="HTH_ARAC_FAMILY_1"/>
    <property type="match status" value="1"/>
</dbReference>
<dbReference type="InterPro" id="IPR050908">
    <property type="entry name" value="SmbC-like"/>
</dbReference>
<dbReference type="RefSeq" id="WP_108977071.1">
    <property type="nucleotide sequence ID" value="NZ_BFBB01000007.1"/>
</dbReference>
<dbReference type="PROSITE" id="PS01124">
    <property type="entry name" value="HTH_ARAC_FAMILY_2"/>
    <property type="match status" value="1"/>
</dbReference>
<dbReference type="Pfam" id="PF06445">
    <property type="entry name" value="GyrI-like"/>
    <property type="match status" value="1"/>
</dbReference>
<dbReference type="InterPro" id="IPR018062">
    <property type="entry name" value="HTH_AraC-typ_CS"/>
</dbReference>
<dbReference type="InterPro" id="IPR029442">
    <property type="entry name" value="GyrI-like"/>
</dbReference>
<gene>
    <name evidence="5" type="ORF">LPTSP4_24540</name>
</gene>
<evidence type="ECO:0000313" key="6">
    <source>
        <dbReference type="Proteomes" id="UP000245133"/>
    </source>
</evidence>
<name>A0A2P2E285_9LEPT</name>
<evidence type="ECO:0000256" key="2">
    <source>
        <dbReference type="ARBA" id="ARBA00023125"/>
    </source>
</evidence>
<dbReference type="InterPro" id="IPR010499">
    <property type="entry name" value="AraC_E-bd"/>
</dbReference>
<dbReference type="SMART" id="SM00342">
    <property type="entry name" value="HTH_ARAC"/>
    <property type="match status" value="1"/>
</dbReference>
<dbReference type="AlphaFoldDB" id="A0A2P2E285"/>
<feature type="domain" description="HTH araC/xylS-type" evidence="4">
    <location>
        <begin position="10"/>
        <end position="108"/>
    </location>
</feature>
<dbReference type="Pfam" id="PF12833">
    <property type="entry name" value="HTH_18"/>
    <property type="match status" value="1"/>
</dbReference>
<dbReference type="SUPFAM" id="SSF46689">
    <property type="entry name" value="Homeodomain-like"/>
    <property type="match status" value="2"/>
</dbReference>
<dbReference type="Gene3D" id="1.10.10.60">
    <property type="entry name" value="Homeodomain-like"/>
    <property type="match status" value="2"/>
</dbReference>
<dbReference type="GO" id="GO:0003700">
    <property type="term" value="F:DNA-binding transcription factor activity"/>
    <property type="evidence" value="ECO:0007669"/>
    <property type="project" value="InterPro"/>
</dbReference>
<keyword evidence="2" id="KW-0238">DNA-binding</keyword>
<evidence type="ECO:0000256" key="1">
    <source>
        <dbReference type="ARBA" id="ARBA00023015"/>
    </source>
</evidence>
<protein>
    <submittedName>
        <fullName evidence="5">GyrI-like small molecule binding domain protein</fullName>
    </submittedName>
</protein>
<dbReference type="PANTHER" id="PTHR40055:SF1">
    <property type="entry name" value="TRANSCRIPTIONAL REGULATOR YGIV-RELATED"/>
    <property type="match status" value="1"/>
</dbReference>
<dbReference type="SMART" id="SM00871">
    <property type="entry name" value="AraC_E_bind"/>
    <property type="match status" value="1"/>
</dbReference>
<dbReference type="Proteomes" id="UP000245133">
    <property type="component" value="Unassembled WGS sequence"/>
</dbReference>
<evidence type="ECO:0000256" key="3">
    <source>
        <dbReference type="ARBA" id="ARBA00023163"/>
    </source>
</evidence>
<keyword evidence="3" id="KW-0804">Transcription</keyword>
<sequence length="287" mass="33441">MRSKKDSFLYPIWEKLESNLSEEFALNELAFFSTYSPWHFHRLFSQFQSENVKDYVRRLRLEKAAFEIKTTSFPILEIALEAGYTSQEAFTKAFRKTLGITPAAYRKKFQTNPKNFGGLLALEPFGISSADICIKKISSFHLLYRRRIGPYHEMPGFPEDPTFLSAIYEWLSKQKHSAHDQKWIGISQDDPDITEPDKIRFDIGIPVSPKIQVPHGLGLQRVEGGDRVQIRVRLPYDSLPKVYEVIINEFFPKFHRRLANLAPFEVYLKREPRDAIVTDLYFALRDS</sequence>
<dbReference type="EMBL" id="BFBB01000007">
    <property type="protein sequence ID" value="GBF50926.1"/>
    <property type="molecule type" value="Genomic_DNA"/>
</dbReference>
<comment type="caution">
    <text evidence="5">The sequence shown here is derived from an EMBL/GenBank/DDBJ whole genome shotgun (WGS) entry which is preliminary data.</text>
</comment>
<dbReference type="PRINTS" id="PR00032">
    <property type="entry name" value="HTHARAC"/>
</dbReference>
<dbReference type="GO" id="GO:0043565">
    <property type="term" value="F:sequence-specific DNA binding"/>
    <property type="evidence" value="ECO:0007669"/>
    <property type="project" value="InterPro"/>
</dbReference>
<dbReference type="InterPro" id="IPR009057">
    <property type="entry name" value="Homeodomain-like_sf"/>
</dbReference>
<evidence type="ECO:0000313" key="5">
    <source>
        <dbReference type="EMBL" id="GBF50926.1"/>
    </source>
</evidence>
<dbReference type="SUPFAM" id="SSF55136">
    <property type="entry name" value="Probable bacterial effector-binding domain"/>
    <property type="match status" value="1"/>
</dbReference>
<accession>A0A2P2E285</accession>
<dbReference type="OrthoDB" id="5337216at2"/>